<reference evidence="4 5" key="1">
    <citation type="submission" date="2020-08" db="EMBL/GenBank/DDBJ databases">
        <title>Sequencing the genomes of 1000 actinobacteria strains.</title>
        <authorList>
            <person name="Klenk H.-P."/>
        </authorList>
    </citation>
    <scope>NUCLEOTIDE SEQUENCE [LARGE SCALE GENOMIC DNA]</scope>
    <source>
        <strain evidence="4 5">DSM 45507</strain>
    </source>
</reference>
<sequence length="249" mass="26573">MGSQPQLLVVSRGMAGIRFDIPGGHTEIGSMRGSGILLEVDGVSRRHASLDRNGDHVVINDLGSRNGTWLNGHKIVGGQVLRDGDQLRMGYAELRFVQPAAAGPSAGYEFGDVRGPVNAGSGIQYVGGHHQNAGRDIYGDNYDIQVSADYEPFDEVFQGKGFGRVLLVLGSLIALVGFAIWSSLIFGAMTSNDFSDPFTQELIPGVPQAPAGFGLFVAGGVLAAIGSSMSKAARKRAEQRRRRRHGPRR</sequence>
<keyword evidence="5" id="KW-1185">Reference proteome</keyword>
<dbReference type="InterPro" id="IPR000253">
    <property type="entry name" value="FHA_dom"/>
</dbReference>
<keyword evidence="2" id="KW-0472">Membrane</keyword>
<evidence type="ECO:0000256" key="1">
    <source>
        <dbReference type="ARBA" id="ARBA00022553"/>
    </source>
</evidence>
<dbReference type="SUPFAM" id="SSF49879">
    <property type="entry name" value="SMAD/FHA domain"/>
    <property type="match status" value="1"/>
</dbReference>
<keyword evidence="2" id="KW-1133">Transmembrane helix</keyword>
<dbReference type="PROSITE" id="PS50006">
    <property type="entry name" value="FHA_DOMAIN"/>
    <property type="match status" value="1"/>
</dbReference>
<dbReference type="Proteomes" id="UP000579153">
    <property type="component" value="Unassembled WGS sequence"/>
</dbReference>
<evidence type="ECO:0000313" key="5">
    <source>
        <dbReference type="Proteomes" id="UP000579153"/>
    </source>
</evidence>
<dbReference type="EMBL" id="JACHMB010000001">
    <property type="protein sequence ID" value="MBB5778287.1"/>
    <property type="molecule type" value="Genomic_DNA"/>
</dbReference>
<evidence type="ECO:0000256" key="2">
    <source>
        <dbReference type="SAM" id="Phobius"/>
    </source>
</evidence>
<feature type="transmembrane region" description="Helical" evidence="2">
    <location>
        <begin position="165"/>
        <end position="189"/>
    </location>
</feature>
<evidence type="ECO:0000313" key="4">
    <source>
        <dbReference type="EMBL" id="MBB5778287.1"/>
    </source>
</evidence>
<dbReference type="Gene3D" id="2.60.200.20">
    <property type="match status" value="1"/>
</dbReference>
<keyword evidence="2" id="KW-0812">Transmembrane</keyword>
<protein>
    <recommendedName>
        <fullName evidence="3">FHA domain-containing protein</fullName>
    </recommendedName>
</protein>
<accession>A0A7W9LC01</accession>
<dbReference type="RefSeq" id="WP_185071740.1">
    <property type="nucleotide sequence ID" value="NZ_JACHMB010000001.1"/>
</dbReference>
<proteinExistence type="predicted"/>
<feature type="transmembrane region" description="Helical" evidence="2">
    <location>
        <begin position="209"/>
        <end position="233"/>
    </location>
</feature>
<dbReference type="Pfam" id="PF00498">
    <property type="entry name" value="FHA"/>
    <property type="match status" value="1"/>
</dbReference>
<dbReference type="InterPro" id="IPR008984">
    <property type="entry name" value="SMAD_FHA_dom_sf"/>
</dbReference>
<feature type="domain" description="FHA" evidence="3">
    <location>
        <begin position="8"/>
        <end position="75"/>
    </location>
</feature>
<keyword evidence="1" id="KW-0597">Phosphoprotein</keyword>
<comment type="caution">
    <text evidence="4">The sequence shown here is derived from an EMBL/GenBank/DDBJ whole genome shotgun (WGS) entry which is preliminary data.</text>
</comment>
<evidence type="ECO:0000259" key="3">
    <source>
        <dbReference type="PROSITE" id="PS50006"/>
    </source>
</evidence>
<name>A0A7W9LC01_9ACTN</name>
<gene>
    <name evidence="4" type="ORF">HD596_005043</name>
</gene>
<dbReference type="SMART" id="SM00240">
    <property type="entry name" value="FHA"/>
    <property type="match status" value="1"/>
</dbReference>
<organism evidence="4 5">
    <name type="scientific">Nonomuraea jabiensis</name>
    <dbReference type="NCBI Taxonomy" id="882448"/>
    <lineage>
        <taxon>Bacteria</taxon>
        <taxon>Bacillati</taxon>
        <taxon>Actinomycetota</taxon>
        <taxon>Actinomycetes</taxon>
        <taxon>Streptosporangiales</taxon>
        <taxon>Streptosporangiaceae</taxon>
        <taxon>Nonomuraea</taxon>
    </lineage>
</organism>
<dbReference type="AlphaFoldDB" id="A0A7W9LC01"/>
<dbReference type="CDD" id="cd00060">
    <property type="entry name" value="FHA"/>
    <property type="match status" value="1"/>
</dbReference>